<sequence>MSPATAGFIPDDASNPAHGTLDIATAAGPTGPVVSLTGDLDYESAPELLAAVDALAATGGTTVTLDLWGVRFFDSGGINALLRSRTTLHERGAELVVRRLSPVVERIFRITGLDTVFVPGAPHPTGGDEDPTAG</sequence>
<protein>
    <submittedName>
        <fullName evidence="1">STAS domain-containing protein</fullName>
    </submittedName>
</protein>
<organism evidence="1 2">
    <name type="scientific">Streptomyces citrinus</name>
    <dbReference type="NCBI Taxonomy" id="3118173"/>
    <lineage>
        <taxon>Bacteria</taxon>
        <taxon>Bacillati</taxon>
        <taxon>Actinomycetota</taxon>
        <taxon>Actinomycetes</taxon>
        <taxon>Kitasatosporales</taxon>
        <taxon>Streptomycetaceae</taxon>
        <taxon>Streptomyces</taxon>
    </lineage>
</organism>
<reference evidence="1" key="1">
    <citation type="journal article" date="2025" name="Int. J. Syst. Evol. Microbiol.">
        <title>Streptomyces citrinus sp. nov., with yellow diffusible pigment.</title>
        <authorList>
            <person name="He Y."/>
            <person name="Yang E."/>
            <person name="Xu J."/>
            <person name="Sun Y."/>
            <person name="Sun L."/>
        </authorList>
    </citation>
    <scope>NUCLEOTIDE SEQUENCE</scope>
    <source>
        <strain evidence="1">Q6</strain>
    </source>
</reference>
<name>A0ACD5A7F5_9ACTN</name>
<proteinExistence type="predicted"/>
<evidence type="ECO:0000313" key="2">
    <source>
        <dbReference type="Proteomes" id="UP001432251"/>
    </source>
</evidence>
<dbReference type="EMBL" id="CP146022">
    <property type="protein sequence ID" value="WWQ63025.1"/>
    <property type="molecule type" value="Genomic_DNA"/>
</dbReference>
<accession>A0ACD5A7F5</accession>
<gene>
    <name evidence="1" type="ORF">V2W30_06470</name>
</gene>
<evidence type="ECO:0000313" key="1">
    <source>
        <dbReference type="EMBL" id="WWQ63025.1"/>
    </source>
</evidence>
<keyword evidence="2" id="KW-1185">Reference proteome</keyword>
<dbReference type="Proteomes" id="UP001432251">
    <property type="component" value="Chromosome"/>
</dbReference>